<dbReference type="EMBL" id="JAIXMP010000004">
    <property type="protein sequence ID" value="KAI9274584.1"/>
    <property type="molecule type" value="Genomic_DNA"/>
</dbReference>
<reference evidence="2" key="1">
    <citation type="journal article" date="2022" name="IScience">
        <title>Evolution of zygomycete secretomes and the origins of terrestrial fungal ecologies.</title>
        <authorList>
            <person name="Chang Y."/>
            <person name="Wang Y."/>
            <person name="Mondo S."/>
            <person name="Ahrendt S."/>
            <person name="Andreopoulos W."/>
            <person name="Barry K."/>
            <person name="Beard J."/>
            <person name="Benny G.L."/>
            <person name="Blankenship S."/>
            <person name="Bonito G."/>
            <person name="Cuomo C."/>
            <person name="Desiro A."/>
            <person name="Gervers K.A."/>
            <person name="Hundley H."/>
            <person name="Kuo A."/>
            <person name="LaButti K."/>
            <person name="Lang B.F."/>
            <person name="Lipzen A."/>
            <person name="O'Donnell K."/>
            <person name="Pangilinan J."/>
            <person name="Reynolds N."/>
            <person name="Sandor L."/>
            <person name="Smith M.E."/>
            <person name="Tsang A."/>
            <person name="Grigoriev I.V."/>
            <person name="Stajich J.E."/>
            <person name="Spatafora J.W."/>
        </authorList>
    </citation>
    <scope>NUCLEOTIDE SEQUENCE</scope>
    <source>
        <strain evidence="2">RSA 2281</strain>
    </source>
</reference>
<evidence type="ECO:0000256" key="1">
    <source>
        <dbReference type="SAM" id="Phobius"/>
    </source>
</evidence>
<keyword evidence="1" id="KW-1133">Transmembrane helix</keyword>
<protein>
    <submittedName>
        <fullName evidence="2">Uncharacterized protein</fullName>
    </submittedName>
</protein>
<evidence type="ECO:0000313" key="3">
    <source>
        <dbReference type="Proteomes" id="UP001209540"/>
    </source>
</evidence>
<feature type="transmembrane region" description="Helical" evidence="1">
    <location>
        <begin position="6"/>
        <end position="28"/>
    </location>
</feature>
<gene>
    <name evidence="2" type="ORF">BDA99DRAFT_243333</name>
</gene>
<keyword evidence="1" id="KW-0472">Membrane</keyword>
<dbReference type="Proteomes" id="UP001209540">
    <property type="component" value="Unassembled WGS sequence"/>
</dbReference>
<organism evidence="2 3">
    <name type="scientific">Phascolomyces articulosus</name>
    <dbReference type="NCBI Taxonomy" id="60185"/>
    <lineage>
        <taxon>Eukaryota</taxon>
        <taxon>Fungi</taxon>
        <taxon>Fungi incertae sedis</taxon>
        <taxon>Mucoromycota</taxon>
        <taxon>Mucoromycotina</taxon>
        <taxon>Mucoromycetes</taxon>
        <taxon>Mucorales</taxon>
        <taxon>Lichtheimiaceae</taxon>
        <taxon>Phascolomyces</taxon>
    </lineage>
</organism>
<keyword evidence="3" id="KW-1185">Reference proteome</keyword>
<name>A0AAD5PHS1_9FUNG</name>
<keyword evidence="1" id="KW-0812">Transmembrane</keyword>
<proteinExistence type="predicted"/>
<accession>A0AAD5PHS1</accession>
<dbReference type="AlphaFoldDB" id="A0AAD5PHS1"/>
<sequence>MVYEFFCLSFFFLLLFTVCKTLLSFLLYKQYPKKKEIGRVFLSILSLSYSTKHLFNNYSNYPLRSIYMTDIETEWNALSN</sequence>
<reference evidence="2" key="2">
    <citation type="submission" date="2023-02" db="EMBL/GenBank/DDBJ databases">
        <authorList>
            <consortium name="DOE Joint Genome Institute"/>
            <person name="Mondo S.J."/>
            <person name="Chang Y."/>
            <person name="Wang Y."/>
            <person name="Ahrendt S."/>
            <person name="Andreopoulos W."/>
            <person name="Barry K."/>
            <person name="Beard J."/>
            <person name="Benny G.L."/>
            <person name="Blankenship S."/>
            <person name="Bonito G."/>
            <person name="Cuomo C."/>
            <person name="Desiro A."/>
            <person name="Gervers K.A."/>
            <person name="Hundley H."/>
            <person name="Kuo A."/>
            <person name="LaButti K."/>
            <person name="Lang B.F."/>
            <person name="Lipzen A."/>
            <person name="O'Donnell K."/>
            <person name="Pangilinan J."/>
            <person name="Reynolds N."/>
            <person name="Sandor L."/>
            <person name="Smith M.W."/>
            <person name="Tsang A."/>
            <person name="Grigoriev I.V."/>
            <person name="Stajich J.E."/>
            <person name="Spatafora J.W."/>
        </authorList>
    </citation>
    <scope>NUCLEOTIDE SEQUENCE</scope>
    <source>
        <strain evidence="2">RSA 2281</strain>
    </source>
</reference>
<evidence type="ECO:0000313" key="2">
    <source>
        <dbReference type="EMBL" id="KAI9274584.1"/>
    </source>
</evidence>
<comment type="caution">
    <text evidence="2">The sequence shown here is derived from an EMBL/GenBank/DDBJ whole genome shotgun (WGS) entry which is preliminary data.</text>
</comment>